<name>A0A219ANU1_METCM</name>
<evidence type="ECO:0000313" key="2">
    <source>
        <dbReference type="Proteomes" id="UP000078397"/>
    </source>
</evidence>
<accession>A0A219ANU1</accession>
<comment type="caution">
    <text evidence="1">The sequence shown here is derived from an EMBL/GenBank/DDBJ whole genome shotgun (WGS) entry which is preliminary data.</text>
</comment>
<proteinExistence type="predicted"/>
<dbReference type="OrthoDB" id="416786at2759"/>
<sequence>MADQDDNQSFHNSPQEPVIVPPGFERYRQWLSPNWRQHAQHGLPVYIHRPSSIIRPEQDIAGDNPTADVVQNMLDYSQRICAVPAAVLQLPGTVDLVYPETVSTKIIQAALRCGPEAENGHVTYIHESGDIELRLADICGHVASATGEDVEELSLEEWILRAQEVGLSDSMAAVFRGIGSAETLNFPKLLRD</sequence>
<evidence type="ECO:0008006" key="3">
    <source>
        <dbReference type="Google" id="ProtNLM"/>
    </source>
</evidence>
<reference evidence="1 2" key="1">
    <citation type="journal article" date="2016" name="PLoS Pathog.">
        <title>Biosynthesis of antibiotic leucinostatins in bio-control fungus Purpureocillium lilacinum and their inhibition on phytophthora revealed by genome mining.</title>
        <authorList>
            <person name="Wang G."/>
            <person name="Liu Z."/>
            <person name="Lin R."/>
            <person name="Li E."/>
            <person name="Mao Z."/>
            <person name="Ling J."/>
            <person name="Yang Y."/>
            <person name="Yin W.B."/>
            <person name="Xie B."/>
        </authorList>
    </citation>
    <scope>NUCLEOTIDE SEQUENCE [LARGE SCALE GENOMIC DNA]</scope>
    <source>
        <strain evidence="1">170</strain>
    </source>
</reference>
<dbReference type="EMBL" id="LSBJ02000015">
    <property type="protein sequence ID" value="OWT42507.1"/>
    <property type="molecule type" value="Genomic_DNA"/>
</dbReference>
<dbReference type="Gene3D" id="3.40.50.720">
    <property type="entry name" value="NAD(P)-binding Rossmann-like Domain"/>
    <property type="match status" value="1"/>
</dbReference>
<dbReference type="RefSeq" id="XP_022285018.1">
    <property type="nucleotide sequence ID" value="XM_022430177.1"/>
</dbReference>
<dbReference type="KEGG" id="pchm:VFPPC_18590"/>
<dbReference type="Proteomes" id="UP000078397">
    <property type="component" value="Unassembled WGS sequence"/>
</dbReference>
<gene>
    <name evidence="1" type="ORF">VFPPC_18590</name>
</gene>
<dbReference type="GeneID" id="33937311"/>
<dbReference type="AlphaFoldDB" id="A0A219ANU1"/>
<evidence type="ECO:0000313" key="1">
    <source>
        <dbReference type="EMBL" id="OWT42507.1"/>
    </source>
</evidence>
<dbReference type="STRING" id="1380566.A0A219ANU1"/>
<organism evidence="1 2">
    <name type="scientific">Pochonia chlamydosporia 170</name>
    <dbReference type="NCBI Taxonomy" id="1380566"/>
    <lineage>
        <taxon>Eukaryota</taxon>
        <taxon>Fungi</taxon>
        <taxon>Dikarya</taxon>
        <taxon>Ascomycota</taxon>
        <taxon>Pezizomycotina</taxon>
        <taxon>Sordariomycetes</taxon>
        <taxon>Hypocreomycetidae</taxon>
        <taxon>Hypocreales</taxon>
        <taxon>Clavicipitaceae</taxon>
        <taxon>Pochonia</taxon>
    </lineage>
</organism>
<keyword evidence="2" id="KW-1185">Reference proteome</keyword>
<protein>
    <recommendedName>
        <fullName evidence="3">Thioester reductase (TE) domain-containing protein</fullName>
    </recommendedName>
</protein>